<dbReference type="AlphaFoldDB" id="A0A9D1NJN1"/>
<dbReference type="GO" id="GO:0006302">
    <property type="term" value="P:double-strand break repair"/>
    <property type="evidence" value="ECO:0007669"/>
    <property type="project" value="TreeGrafter"/>
</dbReference>
<evidence type="ECO:0000313" key="8">
    <source>
        <dbReference type="Proteomes" id="UP000886812"/>
    </source>
</evidence>
<evidence type="ECO:0000256" key="5">
    <source>
        <dbReference type="ARBA" id="ARBA00023125"/>
    </source>
</evidence>
<dbReference type="PANTHER" id="PTHR32182">
    <property type="entry name" value="DNA REPLICATION AND REPAIR PROTEIN RECF"/>
    <property type="match status" value="1"/>
</dbReference>
<protein>
    <recommendedName>
        <fullName evidence="6">DNA replication and repair protein RecF</fullName>
    </recommendedName>
</protein>
<keyword evidence="6" id="KW-0234">DNA repair</keyword>
<dbReference type="NCBIfam" id="TIGR00611">
    <property type="entry name" value="recf"/>
    <property type="match status" value="1"/>
</dbReference>
<dbReference type="GO" id="GO:0005524">
    <property type="term" value="F:ATP binding"/>
    <property type="evidence" value="ECO:0007669"/>
    <property type="project" value="UniProtKB-UniRule"/>
</dbReference>
<name>A0A9D1NJN1_9BACT</name>
<comment type="caution">
    <text evidence="7">The sequence shown here is derived from an EMBL/GenBank/DDBJ whole genome shotgun (WGS) entry which is preliminary data.</text>
</comment>
<dbReference type="InterPro" id="IPR027417">
    <property type="entry name" value="P-loop_NTPase"/>
</dbReference>
<gene>
    <name evidence="6 7" type="primary">recF</name>
    <name evidence="7" type="ORF">IAC75_01435</name>
</gene>
<accession>A0A9D1NJN1</accession>
<dbReference type="GO" id="GO:0009432">
    <property type="term" value="P:SOS response"/>
    <property type="evidence" value="ECO:0007669"/>
    <property type="project" value="UniProtKB-UniRule"/>
</dbReference>
<reference evidence="7" key="1">
    <citation type="submission" date="2020-10" db="EMBL/GenBank/DDBJ databases">
        <authorList>
            <person name="Gilroy R."/>
        </authorList>
    </citation>
    <scope>NUCLEOTIDE SEQUENCE</scope>
    <source>
        <strain evidence="7">10669</strain>
    </source>
</reference>
<evidence type="ECO:0000256" key="3">
    <source>
        <dbReference type="ARBA" id="ARBA00022741"/>
    </source>
</evidence>
<dbReference type="PROSITE" id="PS00617">
    <property type="entry name" value="RECF_1"/>
    <property type="match status" value="1"/>
</dbReference>
<dbReference type="Proteomes" id="UP000886812">
    <property type="component" value="Unassembled WGS sequence"/>
</dbReference>
<dbReference type="InterPro" id="IPR018078">
    <property type="entry name" value="DNA-binding_RecF_CS"/>
</dbReference>
<organism evidence="7 8">
    <name type="scientific">Candidatus Spyradosoma merdigallinarum</name>
    <dbReference type="NCBI Taxonomy" id="2840950"/>
    <lineage>
        <taxon>Bacteria</taxon>
        <taxon>Pseudomonadati</taxon>
        <taxon>Verrucomicrobiota</taxon>
        <taxon>Opitutia</taxon>
        <taxon>Opitutia incertae sedis</taxon>
        <taxon>Candidatus Spyradosoma</taxon>
    </lineage>
</organism>
<dbReference type="PANTHER" id="PTHR32182:SF0">
    <property type="entry name" value="DNA REPLICATION AND REPAIR PROTEIN RECF"/>
    <property type="match status" value="1"/>
</dbReference>
<dbReference type="EMBL" id="DVOG01000039">
    <property type="protein sequence ID" value="HIV03796.1"/>
    <property type="molecule type" value="Genomic_DNA"/>
</dbReference>
<keyword evidence="6" id="KW-0227">DNA damage</keyword>
<evidence type="ECO:0000256" key="4">
    <source>
        <dbReference type="ARBA" id="ARBA00022840"/>
    </source>
</evidence>
<dbReference type="SUPFAM" id="SSF52540">
    <property type="entry name" value="P-loop containing nucleoside triphosphate hydrolases"/>
    <property type="match status" value="1"/>
</dbReference>
<dbReference type="InterPro" id="IPR001238">
    <property type="entry name" value="DNA-binding_RecF"/>
</dbReference>
<keyword evidence="6" id="KW-0742">SOS response</keyword>
<dbReference type="Gene3D" id="3.40.50.300">
    <property type="entry name" value="P-loop containing nucleotide triphosphate hydrolases"/>
    <property type="match status" value="1"/>
</dbReference>
<feature type="binding site" evidence="6">
    <location>
        <begin position="31"/>
        <end position="38"/>
    </location>
    <ligand>
        <name>ATP</name>
        <dbReference type="ChEBI" id="CHEBI:30616"/>
    </ligand>
</feature>
<dbReference type="GO" id="GO:0000731">
    <property type="term" value="P:DNA synthesis involved in DNA repair"/>
    <property type="evidence" value="ECO:0007669"/>
    <property type="project" value="TreeGrafter"/>
</dbReference>
<keyword evidence="3 6" id="KW-0547">Nucleotide-binding</keyword>
<dbReference type="InterPro" id="IPR042174">
    <property type="entry name" value="RecF_2"/>
</dbReference>
<keyword evidence="1 6" id="KW-0963">Cytoplasm</keyword>
<dbReference type="HAMAP" id="MF_00365">
    <property type="entry name" value="RecF"/>
    <property type="match status" value="1"/>
</dbReference>
<keyword evidence="4 6" id="KW-0067">ATP-binding</keyword>
<evidence type="ECO:0000313" key="7">
    <source>
        <dbReference type="EMBL" id="HIV03796.1"/>
    </source>
</evidence>
<evidence type="ECO:0000256" key="6">
    <source>
        <dbReference type="HAMAP-Rule" id="MF_00365"/>
    </source>
</evidence>
<keyword evidence="2 6" id="KW-0235">DNA replication</keyword>
<evidence type="ECO:0000256" key="1">
    <source>
        <dbReference type="ARBA" id="ARBA00022490"/>
    </source>
</evidence>
<keyword evidence="5 6" id="KW-0238">DNA-binding</keyword>
<sequence>MRISRLRAADFRNIAFADLDFGGAQRIFLTGKNGQGKTNLLEAASLLTALRSFRTRDSRVLVRAGKKAAQVFIALEHEREGATELTVSLGANGAKTAELGAGTPVRKLSDFVGRFPVVVFSSDDIALLRGAPSGRRRWLDLTLSATDAEYFLCLQRYCRALEARNRLLKQPAAEDAQFDAFEKILAENGRRLVEIRSREMKKIAALFAASATEIARGAESPELVYEASANAPDDAAWRELFRRSRAQDKLLRATQKGPHRDDFRFRIFSRAAEDFASEGQQRGMTLSLGLAQLALFRERLGVAPVVLADDVLGELDEARRAGFWAAVGSGLQVFATGTQPPDDADAWRIFTVEAGTYRG</sequence>
<comment type="subcellular location">
    <subcellularLocation>
        <location evidence="6">Cytoplasm</location>
    </subcellularLocation>
</comment>
<dbReference type="Gene3D" id="1.20.1050.90">
    <property type="entry name" value="RecF/RecN/SMC, N-terminal domain"/>
    <property type="match status" value="1"/>
</dbReference>
<evidence type="ECO:0000256" key="2">
    <source>
        <dbReference type="ARBA" id="ARBA00022705"/>
    </source>
</evidence>
<dbReference type="GO" id="GO:0003697">
    <property type="term" value="F:single-stranded DNA binding"/>
    <property type="evidence" value="ECO:0007669"/>
    <property type="project" value="UniProtKB-UniRule"/>
</dbReference>
<reference evidence="7" key="2">
    <citation type="journal article" date="2021" name="PeerJ">
        <title>Extensive microbial diversity within the chicken gut microbiome revealed by metagenomics and culture.</title>
        <authorList>
            <person name="Gilroy R."/>
            <person name="Ravi A."/>
            <person name="Getino M."/>
            <person name="Pursley I."/>
            <person name="Horton D.L."/>
            <person name="Alikhan N.F."/>
            <person name="Baker D."/>
            <person name="Gharbi K."/>
            <person name="Hall N."/>
            <person name="Watson M."/>
            <person name="Adriaenssens E.M."/>
            <person name="Foster-Nyarko E."/>
            <person name="Jarju S."/>
            <person name="Secka A."/>
            <person name="Antonio M."/>
            <person name="Oren A."/>
            <person name="Chaudhuri R.R."/>
            <person name="La Ragione R."/>
            <person name="Hildebrand F."/>
            <person name="Pallen M.J."/>
        </authorList>
    </citation>
    <scope>NUCLEOTIDE SEQUENCE</scope>
    <source>
        <strain evidence="7">10669</strain>
    </source>
</reference>
<dbReference type="GO" id="GO:0006260">
    <property type="term" value="P:DNA replication"/>
    <property type="evidence" value="ECO:0007669"/>
    <property type="project" value="UniProtKB-UniRule"/>
</dbReference>
<comment type="function">
    <text evidence="6">The RecF protein is involved in DNA metabolism; it is required for DNA replication and normal SOS inducibility. RecF binds preferentially to single-stranded, linear DNA. It also seems to bind ATP.</text>
</comment>
<proteinExistence type="inferred from homology"/>
<dbReference type="GO" id="GO:0005737">
    <property type="term" value="C:cytoplasm"/>
    <property type="evidence" value="ECO:0007669"/>
    <property type="project" value="UniProtKB-SubCell"/>
</dbReference>
<comment type="similarity">
    <text evidence="6">Belongs to the RecF family.</text>
</comment>